<comment type="caution">
    <text evidence="1">The sequence shown here is derived from an EMBL/GenBank/DDBJ whole genome shotgun (WGS) entry which is preliminary data.</text>
</comment>
<evidence type="ECO:0000313" key="1">
    <source>
        <dbReference type="EMBL" id="MPC23935.1"/>
    </source>
</evidence>
<sequence>MEVYARTYAWHNLAPSCLVDTGILRSLGGTGTDHSGIFGGSGRRTYLKENQSTPYLPLGHSLRHFLPLSPAGQKHSPLIGSHRDDPAHLHCWRHPSPQRPSAQSAAECMIAKTFECDSLTLVALLSLATWRTGTLSAHVVTWLRWPTAALLAAAFPVLPQSTDCK</sequence>
<keyword evidence="2" id="KW-1185">Reference proteome</keyword>
<dbReference type="AlphaFoldDB" id="A0A5B7DRS1"/>
<name>A0A5B7DRS1_PORTR</name>
<dbReference type="EMBL" id="VSRR010001269">
    <property type="protein sequence ID" value="MPC23935.1"/>
    <property type="molecule type" value="Genomic_DNA"/>
</dbReference>
<reference evidence="1 2" key="1">
    <citation type="submission" date="2019-05" db="EMBL/GenBank/DDBJ databases">
        <title>Another draft genome of Portunus trituberculatus and its Hox gene families provides insights of decapod evolution.</title>
        <authorList>
            <person name="Jeong J.-H."/>
            <person name="Song I."/>
            <person name="Kim S."/>
            <person name="Choi T."/>
            <person name="Kim D."/>
            <person name="Ryu S."/>
            <person name="Kim W."/>
        </authorList>
    </citation>
    <scope>NUCLEOTIDE SEQUENCE [LARGE SCALE GENOMIC DNA]</scope>
    <source>
        <tissue evidence="1">Muscle</tissue>
    </source>
</reference>
<proteinExistence type="predicted"/>
<protein>
    <submittedName>
        <fullName evidence="1">Uncharacterized protein</fullName>
    </submittedName>
</protein>
<gene>
    <name evidence="1" type="ORF">E2C01_017004</name>
</gene>
<dbReference type="Proteomes" id="UP000324222">
    <property type="component" value="Unassembled WGS sequence"/>
</dbReference>
<accession>A0A5B7DRS1</accession>
<organism evidence="1 2">
    <name type="scientific">Portunus trituberculatus</name>
    <name type="common">Swimming crab</name>
    <name type="synonym">Neptunus trituberculatus</name>
    <dbReference type="NCBI Taxonomy" id="210409"/>
    <lineage>
        <taxon>Eukaryota</taxon>
        <taxon>Metazoa</taxon>
        <taxon>Ecdysozoa</taxon>
        <taxon>Arthropoda</taxon>
        <taxon>Crustacea</taxon>
        <taxon>Multicrustacea</taxon>
        <taxon>Malacostraca</taxon>
        <taxon>Eumalacostraca</taxon>
        <taxon>Eucarida</taxon>
        <taxon>Decapoda</taxon>
        <taxon>Pleocyemata</taxon>
        <taxon>Brachyura</taxon>
        <taxon>Eubrachyura</taxon>
        <taxon>Portunoidea</taxon>
        <taxon>Portunidae</taxon>
        <taxon>Portuninae</taxon>
        <taxon>Portunus</taxon>
    </lineage>
</organism>
<evidence type="ECO:0000313" key="2">
    <source>
        <dbReference type="Proteomes" id="UP000324222"/>
    </source>
</evidence>